<dbReference type="RefSeq" id="WP_146271835.1">
    <property type="nucleotide sequence ID" value="NZ_VOEI01000004.1"/>
</dbReference>
<evidence type="ECO:0000313" key="3">
    <source>
        <dbReference type="Proteomes" id="UP000318010"/>
    </source>
</evidence>
<feature type="chain" id="PRO_5021863636" evidence="1">
    <location>
        <begin position="24"/>
        <end position="127"/>
    </location>
</feature>
<evidence type="ECO:0000256" key="1">
    <source>
        <dbReference type="SAM" id="SignalP"/>
    </source>
</evidence>
<accession>A0A563U1A6</accession>
<sequence length="127" mass="13701">MKKSIVITALFSVLGLGTLFANAAPAKTNGNDIDKAVVINGLTSKMVVTVSVTDNLEKEPMVKINDSEGNNLFKKAISSKAGETKAFNISNLDLGDYTLIVTTGKQSIEKQVRVLDLDGKKSYFIFE</sequence>
<proteinExistence type="predicted"/>
<reference evidence="2 3" key="1">
    <citation type="submission" date="2019-07" db="EMBL/GenBank/DDBJ databases">
        <authorList>
            <person name="Kim J."/>
        </authorList>
    </citation>
    <scope>NUCLEOTIDE SEQUENCE [LARGE SCALE GENOMIC DNA]</scope>
    <source>
        <strain evidence="2 3">MJ1a</strain>
    </source>
</reference>
<comment type="caution">
    <text evidence="2">The sequence shown here is derived from an EMBL/GenBank/DDBJ whole genome shotgun (WGS) entry which is preliminary data.</text>
</comment>
<keyword evidence="1" id="KW-0732">Signal</keyword>
<feature type="signal peptide" evidence="1">
    <location>
        <begin position="1"/>
        <end position="23"/>
    </location>
</feature>
<protein>
    <submittedName>
        <fullName evidence="2">Uncharacterized protein</fullName>
    </submittedName>
</protein>
<dbReference type="Proteomes" id="UP000318010">
    <property type="component" value="Unassembled WGS sequence"/>
</dbReference>
<dbReference type="OrthoDB" id="796042at2"/>
<name>A0A563U1A6_9SPHI</name>
<evidence type="ECO:0000313" key="2">
    <source>
        <dbReference type="EMBL" id="TWR25394.1"/>
    </source>
</evidence>
<dbReference type="EMBL" id="VOEI01000004">
    <property type="protein sequence ID" value="TWR25394.1"/>
    <property type="molecule type" value="Genomic_DNA"/>
</dbReference>
<dbReference type="AlphaFoldDB" id="A0A563U1A6"/>
<gene>
    <name evidence="2" type="ORF">FPZ42_12390</name>
</gene>
<organism evidence="2 3">
    <name type="scientific">Mucilaginibacter achroorhodeus</name>
    <dbReference type="NCBI Taxonomy" id="2599294"/>
    <lineage>
        <taxon>Bacteria</taxon>
        <taxon>Pseudomonadati</taxon>
        <taxon>Bacteroidota</taxon>
        <taxon>Sphingobacteriia</taxon>
        <taxon>Sphingobacteriales</taxon>
        <taxon>Sphingobacteriaceae</taxon>
        <taxon>Mucilaginibacter</taxon>
    </lineage>
</organism>
<keyword evidence="3" id="KW-1185">Reference proteome</keyword>